<keyword evidence="3" id="KW-1185">Reference proteome</keyword>
<dbReference type="Proteomes" id="UP001054252">
    <property type="component" value="Unassembled WGS sequence"/>
</dbReference>
<accession>A0AAV5MVD8</accession>
<dbReference type="EMBL" id="BPVZ01001052">
    <property type="protein sequence ID" value="GKV53074.1"/>
    <property type="molecule type" value="Genomic_DNA"/>
</dbReference>
<name>A0AAV5MVD8_9ROSI</name>
<gene>
    <name evidence="2" type="ORF">SLEP1_g59621</name>
</gene>
<proteinExistence type="predicted"/>
<evidence type="ECO:0000313" key="2">
    <source>
        <dbReference type="EMBL" id="GKV53074.1"/>
    </source>
</evidence>
<dbReference type="SUPFAM" id="SSF48403">
    <property type="entry name" value="Ankyrin repeat"/>
    <property type="match status" value="1"/>
</dbReference>
<comment type="caution">
    <text evidence="2">The sequence shown here is derived from an EMBL/GenBank/DDBJ whole genome shotgun (WGS) entry which is preliminary data.</text>
</comment>
<dbReference type="PANTHER" id="PTHR23335:SF30">
    <property type="entry name" value="CALMODULIN-BINDING TRANSCRIPTION ACTIVATOR 3"/>
    <property type="match status" value="1"/>
</dbReference>
<dbReference type="Gene3D" id="1.25.40.20">
    <property type="entry name" value="Ankyrin repeat-containing domain"/>
    <property type="match status" value="1"/>
</dbReference>
<organism evidence="2 3">
    <name type="scientific">Rubroshorea leprosula</name>
    <dbReference type="NCBI Taxonomy" id="152421"/>
    <lineage>
        <taxon>Eukaryota</taxon>
        <taxon>Viridiplantae</taxon>
        <taxon>Streptophyta</taxon>
        <taxon>Embryophyta</taxon>
        <taxon>Tracheophyta</taxon>
        <taxon>Spermatophyta</taxon>
        <taxon>Magnoliopsida</taxon>
        <taxon>eudicotyledons</taxon>
        <taxon>Gunneridae</taxon>
        <taxon>Pentapetalae</taxon>
        <taxon>rosids</taxon>
        <taxon>malvids</taxon>
        <taxon>Malvales</taxon>
        <taxon>Dipterocarpaceae</taxon>
        <taxon>Rubroshorea</taxon>
    </lineage>
</organism>
<feature type="non-terminal residue" evidence="2">
    <location>
        <position position="1"/>
    </location>
</feature>
<reference evidence="2 3" key="1">
    <citation type="journal article" date="2021" name="Commun. Biol.">
        <title>The genome of Shorea leprosula (Dipterocarpaceae) highlights the ecological relevance of drought in aseasonal tropical rainforests.</title>
        <authorList>
            <person name="Ng K.K.S."/>
            <person name="Kobayashi M.J."/>
            <person name="Fawcett J.A."/>
            <person name="Hatakeyama M."/>
            <person name="Paape T."/>
            <person name="Ng C.H."/>
            <person name="Ang C.C."/>
            <person name="Tnah L.H."/>
            <person name="Lee C.T."/>
            <person name="Nishiyama T."/>
            <person name="Sese J."/>
            <person name="O'Brien M.J."/>
            <person name="Copetti D."/>
            <person name="Mohd Noor M.I."/>
            <person name="Ong R.C."/>
            <person name="Putra M."/>
            <person name="Sireger I.Z."/>
            <person name="Indrioko S."/>
            <person name="Kosugi Y."/>
            <person name="Izuno A."/>
            <person name="Isagi Y."/>
            <person name="Lee S.L."/>
            <person name="Shimizu K.K."/>
        </authorList>
    </citation>
    <scope>NUCLEOTIDE SEQUENCE [LARGE SCALE GENOMIC DNA]</scope>
    <source>
        <strain evidence="2">214</strain>
    </source>
</reference>
<dbReference type="GO" id="GO:0003712">
    <property type="term" value="F:transcription coregulator activity"/>
    <property type="evidence" value="ECO:0007669"/>
    <property type="project" value="TreeGrafter"/>
</dbReference>
<dbReference type="GO" id="GO:0006357">
    <property type="term" value="P:regulation of transcription by RNA polymerase II"/>
    <property type="evidence" value="ECO:0007669"/>
    <property type="project" value="TreeGrafter"/>
</dbReference>
<dbReference type="AlphaFoldDB" id="A0AAV5MVD8"/>
<dbReference type="InterPro" id="IPR036770">
    <property type="entry name" value="Ankyrin_rpt-contain_sf"/>
</dbReference>
<evidence type="ECO:0000313" key="3">
    <source>
        <dbReference type="Proteomes" id="UP001054252"/>
    </source>
</evidence>
<dbReference type="GO" id="GO:0003690">
    <property type="term" value="F:double-stranded DNA binding"/>
    <property type="evidence" value="ECO:0007669"/>
    <property type="project" value="TreeGrafter"/>
</dbReference>
<dbReference type="PANTHER" id="PTHR23335">
    <property type="entry name" value="CALMODULIN-BINDING TRANSCRIPTION ACTIVATOR CAMTA"/>
    <property type="match status" value="1"/>
</dbReference>
<evidence type="ECO:0000256" key="1">
    <source>
        <dbReference type="SAM" id="MobiDB-lite"/>
    </source>
</evidence>
<protein>
    <submittedName>
        <fullName evidence="2">Uncharacterized protein</fullName>
    </submittedName>
</protein>
<feature type="compositionally biased region" description="Basic and acidic residues" evidence="1">
    <location>
        <begin position="1"/>
        <end position="11"/>
    </location>
</feature>
<sequence length="197" mass="21202">GKSEDTDRVKEAQVACPYSQGQESDEIDVSSIPSEGKLDIQDINAAENHSDSAKANLLLCFDKILCSGSSAANHVTNSLEDASQVSNKISSLLKGDNEELDQMLKTGSGTELSFETFKDQLFQKHLKEKLHVWLLQKVAEGGDGPSILDGGGLGVLHLAAALGYDWALEPTIVAGGSVNFRDVNRWTALHWAAFCGR</sequence>
<feature type="region of interest" description="Disordered" evidence="1">
    <location>
        <begin position="1"/>
        <end position="29"/>
    </location>
</feature>
<dbReference type="GO" id="GO:0005634">
    <property type="term" value="C:nucleus"/>
    <property type="evidence" value="ECO:0007669"/>
    <property type="project" value="TreeGrafter"/>
</dbReference>